<dbReference type="AlphaFoldDB" id="A0A5B0P8U2"/>
<proteinExistence type="predicted"/>
<evidence type="ECO:0000313" key="1">
    <source>
        <dbReference type="EMBL" id="KAA1096369.1"/>
    </source>
</evidence>
<dbReference type="EMBL" id="VSWC01000067">
    <property type="protein sequence ID" value="KAA1096369.1"/>
    <property type="molecule type" value="Genomic_DNA"/>
</dbReference>
<accession>A0A5B0P8U2</accession>
<gene>
    <name evidence="1" type="ORF">PGT21_014262</name>
</gene>
<sequence length="139" mass="14909">MRFEIFSHTVFQALVIQSFIVAAIVSAAKVRIGETSISPPAAEPQTFETQLSSLLGKSCRACPLGKIDRIIHQPGQTCQHIMKCEHGFPVGPCMGVKPVAQPRCDRCFANIGIIGICEMAEADGTHANVPECPSECLTA</sequence>
<evidence type="ECO:0000313" key="2">
    <source>
        <dbReference type="Proteomes" id="UP000324748"/>
    </source>
</evidence>
<protein>
    <submittedName>
        <fullName evidence="1">Uncharacterized protein</fullName>
    </submittedName>
</protein>
<comment type="caution">
    <text evidence="1">The sequence shown here is derived from an EMBL/GenBank/DDBJ whole genome shotgun (WGS) entry which is preliminary data.</text>
</comment>
<organism evidence="1 2">
    <name type="scientific">Puccinia graminis f. sp. tritici</name>
    <dbReference type="NCBI Taxonomy" id="56615"/>
    <lineage>
        <taxon>Eukaryota</taxon>
        <taxon>Fungi</taxon>
        <taxon>Dikarya</taxon>
        <taxon>Basidiomycota</taxon>
        <taxon>Pucciniomycotina</taxon>
        <taxon>Pucciniomycetes</taxon>
        <taxon>Pucciniales</taxon>
        <taxon>Pucciniaceae</taxon>
        <taxon>Puccinia</taxon>
    </lineage>
</organism>
<keyword evidence="2" id="KW-1185">Reference proteome</keyword>
<name>A0A5B0P8U2_PUCGR</name>
<dbReference type="Proteomes" id="UP000324748">
    <property type="component" value="Unassembled WGS sequence"/>
</dbReference>
<reference evidence="1 2" key="1">
    <citation type="submission" date="2019-05" db="EMBL/GenBank/DDBJ databases">
        <title>Emergence of the Ug99 lineage of the wheat stem rust pathogen through somatic hybridization.</title>
        <authorList>
            <person name="Li F."/>
            <person name="Upadhyaya N.M."/>
            <person name="Sperschneider J."/>
            <person name="Matny O."/>
            <person name="Nguyen-Phuc H."/>
            <person name="Mago R."/>
            <person name="Raley C."/>
            <person name="Miller M.E."/>
            <person name="Silverstein K.A.T."/>
            <person name="Henningsen E."/>
            <person name="Hirsch C.D."/>
            <person name="Visser B."/>
            <person name="Pretorius Z.A."/>
            <person name="Steffenson B.J."/>
            <person name="Schwessinger B."/>
            <person name="Dodds P.N."/>
            <person name="Figueroa M."/>
        </authorList>
    </citation>
    <scope>NUCLEOTIDE SEQUENCE [LARGE SCALE GENOMIC DNA]</scope>
    <source>
        <strain evidence="1">21-0</strain>
    </source>
</reference>